<feature type="region of interest" description="Disordered" evidence="8">
    <location>
        <begin position="401"/>
        <end position="442"/>
    </location>
</feature>
<dbReference type="STRING" id="212818.A0A0D1XSI7"/>
<keyword evidence="5 9" id="KW-1133">Transmembrane helix</keyword>
<keyword evidence="3" id="KW-0378">Hydrolase</keyword>
<dbReference type="RefSeq" id="XP_016222670.1">
    <property type="nucleotide sequence ID" value="XM_016370377.1"/>
</dbReference>
<protein>
    <recommendedName>
        <fullName evidence="10">Phosphatidic acid phosphatase type 2/haloperoxidase domain-containing protein</fullName>
    </recommendedName>
</protein>
<dbReference type="CDD" id="cd03388">
    <property type="entry name" value="PAP2_SPPase1"/>
    <property type="match status" value="1"/>
</dbReference>
<gene>
    <name evidence="11" type="ORF">PV10_05677</name>
</gene>
<dbReference type="AlphaFoldDB" id="A0A0D1XSI7"/>
<name>A0A0D1XSI7_EXOME</name>
<dbReference type="OrthoDB" id="301434at2759"/>
<evidence type="ECO:0000256" key="1">
    <source>
        <dbReference type="ARBA" id="ARBA00004477"/>
    </source>
</evidence>
<feature type="compositionally biased region" description="Polar residues" evidence="8">
    <location>
        <begin position="406"/>
        <end position="416"/>
    </location>
</feature>
<feature type="transmembrane region" description="Helical" evidence="9">
    <location>
        <begin position="132"/>
        <end position="153"/>
    </location>
</feature>
<keyword evidence="4" id="KW-0256">Endoplasmic reticulum</keyword>
<dbReference type="HOGENOM" id="CLU_019266_0_0_1"/>
<evidence type="ECO:0000256" key="3">
    <source>
        <dbReference type="ARBA" id="ARBA00022801"/>
    </source>
</evidence>
<dbReference type="PANTHER" id="PTHR14969">
    <property type="entry name" value="SPHINGOSINE-1-PHOSPHATE PHOSPHOHYDROLASE"/>
    <property type="match status" value="1"/>
</dbReference>
<organism evidence="11 12">
    <name type="scientific">Exophiala mesophila</name>
    <name type="common">Black yeast-like fungus</name>
    <dbReference type="NCBI Taxonomy" id="212818"/>
    <lineage>
        <taxon>Eukaryota</taxon>
        <taxon>Fungi</taxon>
        <taxon>Dikarya</taxon>
        <taxon>Ascomycota</taxon>
        <taxon>Pezizomycotina</taxon>
        <taxon>Eurotiomycetes</taxon>
        <taxon>Chaetothyriomycetidae</taxon>
        <taxon>Chaetothyriales</taxon>
        <taxon>Herpotrichiellaceae</taxon>
        <taxon>Exophiala</taxon>
    </lineage>
</organism>
<evidence type="ECO:0000256" key="4">
    <source>
        <dbReference type="ARBA" id="ARBA00022824"/>
    </source>
</evidence>
<dbReference type="InterPro" id="IPR000326">
    <property type="entry name" value="PAP2/HPO"/>
</dbReference>
<keyword evidence="6 9" id="KW-0472">Membrane</keyword>
<feature type="transmembrane region" description="Helical" evidence="9">
    <location>
        <begin position="93"/>
        <end position="111"/>
    </location>
</feature>
<sequence length="532" mass="59596">MEKEKGNPDAGLRSLDHYNIMLPRWRYILREQLIPIVRWETPYVAWLQSTLRSPALDTYFAMSANLGTHTFFNIMLPIWFWCGYTDLGRGMTHILAMGVFFSGFIKDLVCLPRPLSPPLQRITMSGSAALEYGFPSTHSTNAVSVAVYAILLLRENSAELSPNMSLAIQVLAYFYACSIILGRLYCGMHGFFDVVFGSALGAALGLLQFAYGPVFDEWFFAGNMKRVLLVILSILVLVRIHPEPADDCPCFDDSVAFAAVVIGVEFGTWHFAKSPHSWSYPSHGTVPFDLEQMGWFVAVARILLGVVVVFAWRGVMKPLLLKSLPPLFRIIEQLGLSLPRRFFKPASQYKTVPRQRHDDNVIPYARDIPELISSLRRRRAVSIGPQSEADAYETLAYREKRRRDSLTANGSPNSPKGISPERGYVGDQTTDGHVSQSVGRNRSSSLEMFRAQMGTGMDSLSPQPVRSPPEVDGKGTSDMDELQAKSLFSSIQRPRVRYDVEVVTKLIVYSGIAWWSVEGNPLLFKYIGLGME</sequence>
<evidence type="ECO:0000313" key="12">
    <source>
        <dbReference type="Proteomes" id="UP000054302"/>
    </source>
</evidence>
<evidence type="ECO:0000256" key="2">
    <source>
        <dbReference type="ARBA" id="ARBA00022692"/>
    </source>
</evidence>
<dbReference type="Proteomes" id="UP000054302">
    <property type="component" value="Unassembled WGS sequence"/>
</dbReference>
<evidence type="ECO:0000256" key="8">
    <source>
        <dbReference type="SAM" id="MobiDB-lite"/>
    </source>
</evidence>
<feature type="region of interest" description="Disordered" evidence="8">
    <location>
        <begin position="455"/>
        <end position="477"/>
    </location>
</feature>
<proteinExistence type="inferred from homology"/>
<feature type="transmembrane region" description="Helical" evidence="9">
    <location>
        <begin position="250"/>
        <end position="272"/>
    </location>
</feature>
<keyword evidence="12" id="KW-1185">Reference proteome</keyword>
<dbReference type="PANTHER" id="PTHR14969:SF28">
    <property type="entry name" value="DIHYDROSPHINGOSINE 1-PHOSPHATE PHOSPHATASE LCB3-RELATED"/>
    <property type="match status" value="1"/>
</dbReference>
<feature type="transmembrane region" description="Helical" evidence="9">
    <location>
        <begin position="59"/>
        <end position="81"/>
    </location>
</feature>
<evidence type="ECO:0000313" key="11">
    <source>
        <dbReference type="EMBL" id="KIV91096.1"/>
    </source>
</evidence>
<dbReference type="Pfam" id="PF01569">
    <property type="entry name" value="PAP2"/>
    <property type="match status" value="1"/>
</dbReference>
<keyword evidence="2 9" id="KW-0812">Transmembrane</keyword>
<feature type="transmembrane region" description="Helical" evidence="9">
    <location>
        <begin position="292"/>
        <end position="312"/>
    </location>
</feature>
<evidence type="ECO:0000256" key="5">
    <source>
        <dbReference type="ARBA" id="ARBA00022989"/>
    </source>
</evidence>
<evidence type="ECO:0000256" key="6">
    <source>
        <dbReference type="ARBA" id="ARBA00023136"/>
    </source>
</evidence>
<dbReference type="VEuPathDB" id="FungiDB:PV10_05677"/>
<evidence type="ECO:0000256" key="7">
    <source>
        <dbReference type="ARBA" id="ARBA00038324"/>
    </source>
</evidence>
<evidence type="ECO:0000256" key="9">
    <source>
        <dbReference type="SAM" id="Phobius"/>
    </source>
</evidence>
<comment type="similarity">
    <text evidence="7">Belongs to the type 2 lipid phosphate phosphatase family.</text>
</comment>
<dbReference type="GeneID" id="27323522"/>
<accession>A0A0D1XSI7</accession>
<feature type="transmembrane region" description="Helical" evidence="9">
    <location>
        <begin position="165"/>
        <end position="184"/>
    </location>
</feature>
<feature type="transmembrane region" description="Helical" evidence="9">
    <location>
        <begin position="191"/>
        <end position="212"/>
    </location>
</feature>
<reference evidence="11 12" key="1">
    <citation type="submission" date="2015-01" db="EMBL/GenBank/DDBJ databases">
        <title>The Genome Sequence of Exophiala mesophila CBS40295.</title>
        <authorList>
            <consortium name="The Broad Institute Genomics Platform"/>
            <person name="Cuomo C."/>
            <person name="de Hoog S."/>
            <person name="Gorbushina A."/>
            <person name="Stielow B."/>
            <person name="Teixiera M."/>
            <person name="Abouelleil A."/>
            <person name="Chapman S.B."/>
            <person name="Priest M."/>
            <person name="Young S.K."/>
            <person name="Wortman J."/>
            <person name="Nusbaum C."/>
            <person name="Birren B."/>
        </authorList>
    </citation>
    <scope>NUCLEOTIDE SEQUENCE [LARGE SCALE GENOMIC DNA]</scope>
    <source>
        <strain evidence="11 12">CBS 40295</strain>
    </source>
</reference>
<dbReference type="EMBL" id="KN847523">
    <property type="protein sequence ID" value="KIV91096.1"/>
    <property type="molecule type" value="Genomic_DNA"/>
</dbReference>
<dbReference type="SMART" id="SM00014">
    <property type="entry name" value="acidPPc"/>
    <property type="match status" value="1"/>
</dbReference>
<feature type="domain" description="Phosphatidic acid phosphatase type 2/haloperoxidase" evidence="10">
    <location>
        <begin position="89"/>
        <end position="209"/>
    </location>
</feature>
<dbReference type="InterPro" id="IPR036938">
    <property type="entry name" value="PAP2/HPO_sf"/>
</dbReference>
<feature type="compositionally biased region" description="Polar residues" evidence="8">
    <location>
        <begin position="427"/>
        <end position="442"/>
    </location>
</feature>
<dbReference type="SUPFAM" id="SSF48317">
    <property type="entry name" value="Acid phosphatase/Vanadium-dependent haloperoxidase"/>
    <property type="match status" value="1"/>
</dbReference>
<dbReference type="GO" id="GO:0042392">
    <property type="term" value="F:sphingosine-1-phosphate phosphatase activity"/>
    <property type="evidence" value="ECO:0007669"/>
    <property type="project" value="TreeGrafter"/>
</dbReference>
<evidence type="ECO:0000259" key="10">
    <source>
        <dbReference type="SMART" id="SM00014"/>
    </source>
</evidence>
<dbReference type="GO" id="GO:0005789">
    <property type="term" value="C:endoplasmic reticulum membrane"/>
    <property type="evidence" value="ECO:0007669"/>
    <property type="project" value="UniProtKB-SubCell"/>
</dbReference>
<comment type="subcellular location">
    <subcellularLocation>
        <location evidence="1">Endoplasmic reticulum membrane</location>
        <topology evidence="1">Multi-pass membrane protein</topology>
    </subcellularLocation>
</comment>
<feature type="transmembrane region" description="Helical" evidence="9">
    <location>
        <begin position="218"/>
        <end position="238"/>
    </location>
</feature>
<dbReference type="Gene3D" id="1.20.144.10">
    <property type="entry name" value="Phosphatidic acid phosphatase type 2/haloperoxidase"/>
    <property type="match status" value="1"/>
</dbReference>